<evidence type="ECO:0000313" key="3">
    <source>
        <dbReference type="EMBL" id="AFR32442.1"/>
    </source>
</evidence>
<dbReference type="KEGG" id="vg:26887596"/>
<keyword evidence="4" id="KW-1185">Reference proteome</keyword>
<dbReference type="GeneID" id="26887596"/>
<dbReference type="Proteomes" id="UP000167073">
    <property type="component" value="Segment"/>
</dbReference>
<dbReference type="InterPro" id="IPR007923">
    <property type="entry name" value="Herpes_gL_N"/>
</dbReference>
<dbReference type="InterPro" id="IPR038311">
    <property type="entry name" value="Herpes_gL_N_sf"/>
</dbReference>
<feature type="domain" description="Herpesvirus glycoprotein L N-terminal" evidence="1">
    <location>
        <begin position="8"/>
        <end position="110"/>
    </location>
</feature>
<organism evidence="3 4">
    <name type="scientific">Leporid alphaherpesvirus 4</name>
    <dbReference type="NCBI Taxonomy" id="481315"/>
    <lineage>
        <taxon>Viruses</taxon>
        <taxon>Duplodnaviria</taxon>
        <taxon>Heunggongvirae</taxon>
        <taxon>Peploviricota</taxon>
        <taxon>Herviviricetes</taxon>
        <taxon>Herpesvirales</taxon>
        <taxon>Orthoherpesviridae</taxon>
        <taxon>Alphaherpesvirinae</taxon>
        <taxon>Simplexvirus</taxon>
        <taxon>Simplexvirus leporidalpha4</taxon>
    </lineage>
</organism>
<dbReference type="OrthoDB" id="17747at10239"/>
<dbReference type="Pfam" id="PF05259">
    <property type="entry name" value="Herpes_UL1"/>
    <property type="match status" value="1"/>
</dbReference>
<evidence type="ECO:0000259" key="1">
    <source>
        <dbReference type="Pfam" id="PF05259"/>
    </source>
</evidence>
<dbReference type="InterPro" id="IPR022200">
    <property type="entry name" value="Herpes_gL_C"/>
</dbReference>
<keyword evidence="3" id="KW-0261">Viral envelope protein</keyword>
<dbReference type="Gene3D" id="3.30.390.170">
    <property type="match status" value="1"/>
</dbReference>
<keyword evidence="3" id="KW-0946">Virion</keyword>
<protein>
    <submittedName>
        <fullName evidence="3">Envelope glycoprotein UL1</fullName>
    </submittedName>
</protein>
<sequence length="156" mass="17510">MQPDSDAEYIIGSVAAKSVGDILNVPCIRLPPSGLAWRYSVPPVLDYRRIDGVFLKYHCPSLDTILWEASEERAYWVNPFTFLAGLLSDLARKQDSAQHTSAKSALYKALLGAYQQRKDARSTDPVGPGCVNYDYSRTRSCFGRRSQWFSNSSYSD</sequence>
<gene>
    <name evidence="3" type="primary">UL1</name>
</gene>
<feature type="domain" description="Herpesvirus glycoprotein L C-terminal" evidence="2">
    <location>
        <begin position="121"/>
        <end position="145"/>
    </location>
</feature>
<dbReference type="PROSITE" id="PS52024">
    <property type="entry name" value="GL_AHV"/>
    <property type="match status" value="1"/>
</dbReference>
<proteinExistence type="predicted"/>
<dbReference type="GO" id="GO:0019031">
    <property type="term" value="C:viral envelope"/>
    <property type="evidence" value="ECO:0007669"/>
    <property type="project" value="UniProtKB-KW"/>
</dbReference>
<dbReference type="EMBL" id="JQ596859">
    <property type="protein sequence ID" value="AFR32442.1"/>
    <property type="molecule type" value="Genomic_DNA"/>
</dbReference>
<name>J9R038_9ALPH</name>
<accession>J9R038</accession>
<reference evidence="3 4" key="1">
    <citation type="journal article" date="2012" name="Virology">
        <title>Analysis of the genome of leporid herpesvirus 4.</title>
        <authorList>
            <person name="Babra B."/>
            <person name="Watson G."/>
            <person name="Xu W."/>
            <person name="Jeffrey B.M."/>
            <person name="Xu J.R."/>
            <person name="Rockey D.D."/>
            <person name="Rohrmann G.F."/>
            <person name="Jin L."/>
        </authorList>
    </citation>
    <scope>NUCLEOTIDE SEQUENCE [LARGE SCALE GENOMIC DNA]</scope>
    <source>
        <strain evidence="3">LHV4012612</strain>
    </source>
</reference>
<dbReference type="Pfam" id="PF12524">
    <property type="entry name" value="GlyL_C"/>
    <property type="match status" value="1"/>
</dbReference>
<evidence type="ECO:0000259" key="2">
    <source>
        <dbReference type="Pfam" id="PF12524"/>
    </source>
</evidence>
<evidence type="ECO:0000313" key="4">
    <source>
        <dbReference type="Proteomes" id="UP000167073"/>
    </source>
</evidence>
<dbReference type="RefSeq" id="YP_009230131.1">
    <property type="nucleotide sequence ID" value="NC_029311.1"/>
</dbReference>